<keyword evidence="1" id="KW-0597">Phosphoprotein</keyword>
<dbReference type="InterPro" id="IPR000253">
    <property type="entry name" value="FHA_dom"/>
</dbReference>
<evidence type="ECO:0000256" key="2">
    <source>
        <dbReference type="SAM" id="MobiDB-lite"/>
    </source>
</evidence>
<dbReference type="EMBL" id="JAAKZZ010000062">
    <property type="protein sequence ID" value="NGO68510.1"/>
    <property type="molecule type" value="Genomic_DNA"/>
</dbReference>
<proteinExistence type="predicted"/>
<feature type="region of interest" description="Disordered" evidence="2">
    <location>
        <begin position="62"/>
        <end position="84"/>
    </location>
</feature>
<evidence type="ECO:0000256" key="1">
    <source>
        <dbReference type="ARBA" id="ARBA00022553"/>
    </source>
</evidence>
<evidence type="ECO:0000259" key="3">
    <source>
        <dbReference type="PROSITE" id="PS50006"/>
    </source>
</evidence>
<dbReference type="Proteomes" id="UP000477722">
    <property type="component" value="Unassembled WGS sequence"/>
</dbReference>
<dbReference type="PANTHER" id="PTHR23308">
    <property type="entry name" value="NUCLEAR INHIBITOR OF PROTEIN PHOSPHATASE-1"/>
    <property type="match status" value="1"/>
</dbReference>
<comment type="caution">
    <text evidence="4">The sequence shown here is derived from an EMBL/GenBank/DDBJ whole genome shotgun (WGS) entry which is preliminary data.</text>
</comment>
<dbReference type="Pfam" id="PF00498">
    <property type="entry name" value="FHA"/>
    <property type="match status" value="1"/>
</dbReference>
<dbReference type="SMART" id="SM00240">
    <property type="entry name" value="FHA"/>
    <property type="match status" value="1"/>
</dbReference>
<sequence length="267" mass="25454">MQIRLTVALAPRGSARGAGGTAAPGGAPEGHAHVLVTAPTGTVLAAITGALATTAAAALAHGPAPGPAGAPVAAAGEQSAQSPAQEPVVVYAGTQRLDPHRQIIGQPPLLDGATVSLHGPVTPAALPAHGAAVSAYGSAKARLHVVAGPDAGGIHLLQGGKVHLGRSAEADVPLDDPDVSRLHCAVTVTDGGAVTVTDLGSTNGTAIDGTRVGPQPVLFRPGSTLRIGETAIRLEGAGNGKGAEVGTSAGVGVGTGFGADAGAGAGA</sequence>
<dbReference type="InterPro" id="IPR050923">
    <property type="entry name" value="Cell_Proc_Reg/RNA_Proc"/>
</dbReference>
<name>A0A6G4WV60_9ACTN</name>
<reference evidence="4 5" key="1">
    <citation type="submission" date="2020-02" db="EMBL/GenBank/DDBJ databases">
        <title>Whole-genome analyses of novel actinobacteria.</title>
        <authorList>
            <person name="Sahin N."/>
            <person name="Tatar D."/>
        </authorList>
    </citation>
    <scope>NUCLEOTIDE SEQUENCE [LARGE SCALE GENOMIC DNA]</scope>
    <source>
        <strain evidence="4 5">SB3404</strain>
    </source>
</reference>
<dbReference type="InterPro" id="IPR008984">
    <property type="entry name" value="SMAD_FHA_dom_sf"/>
</dbReference>
<evidence type="ECO:0000313" key="5">
    <source>
        <dbReference type="Proteomes" id="UP000477722"/>
    </source>
</evidence>
<keyword evidence="5" id="KW-1185">Reference proteome</keyword>
<dbReference type="SUPFAM" id="SSF49879">
    <property type="entry name" value="SMAD/FHA domain"/>
    <property type="match status" value="1"/>
</dbReference>
<protein>
    <submittedName>
        <fullName evidence="4">FHA domain-containing protein</fullName>
    </submittedName>
</protein>
<dbReference type="PROSITE" id="PS50006">
    <property type="entry name" value="FHA_DOMAIN"/>
    <property type="match status" value="1"/>
</dbReference>
<dbReference type="CDD" id="cd00060">
    <property type="entry name" value="FHA"/>
    <property type="match status" value="1"/>
</dbReference>
<feature type="compositionally biased region" description="Low complexity" evidence="2">
    <location>
        <begin position="62"/>
        <end position="76"/>
    </location>
</feature>
<feature type="non-terminal residue" evidence="4">
    <location>
        <position position="267"/>
    </location>
</feature>
<feature type="domain" description="FHA" evidence="3">
    <location>
        <begin position="162"/>
        <end position="212"/>
    </location>
</feature>
<accession>A0A6G4WV60</accession>
<evidence type="ECO:0000313" key="4">
    <source>
        <dbReference type="EMBL" id="NGO68510.1"/>
    </source>
</evidence>
<organism evidence="4 5">
    <name type="scientific">Streptomyces boncukensis</name>
    <dbReference type="NCBI Taxonomy" id="2711219"/>
    <lineage>
        <taxon>Bacteria</taxon>
        <taxon>Bacillati</taxon>
        <taxon>Actinomycetota</taxon>
        <taxon>Actinomycetes</taxon>
        <taxon>Kitasatosporales</taxon>
        <taxon>Streptomycetaceae</taxon>
        <taxon>Streptomyces</taxon>
    </lineage>
</organism>
<dbReference type="Gene3D" id="2.60.200.20">
    <property type="match status" value="1"/>
</dbReference>
<gene>
    <name evidence="4" type="ORF">G5C65_09110</name>
</gene>
<dbReference type="AlphaFoldDB" id="A0A6G4WV60"/>